<reference evidence="1 2" key="1">
    <citation type="submission" date="2020-08" db="EMBL/GenBank/DDBJ databases">
        <title>Complete genome sequence of Klebsiella pneumoniae KP2757.</title>
        <authorList>
            <person name="Zhang X."/>
        </authorList>
    </citation>
    <scope>NUCLEOTIDE SEQUENCE [LARGE SCALE GENOMIC DNA]</scope>
    <source>
        <strain evidence="1 2">KP2757</strain>
    </source>
</reference>
<dbReference type="EMBL" id="CP060807">
    <property type="protein sequence ID" value="QNP22572.1"/>
    <property type="molecule type" value="Genomic_DNA"/>
</dbReference>
<gene>
    <name evidence="1" type="ORF">IAP99_14050</name>
</gene>
<evidence type="ECO:0000313" key="1">
    <source>
        <dbReference type="EMBL" id="QNP22572.1"/>
    </source>
</evidence>
<sequence length="164" mass="18264">MSQQQQLSANQIAYLNRAMSDGKGLIEIGELARGLGKRPDNVKRKLERIFPEDHLLNLRERYKASIGKGASREIETYMLDYKTAGALAMSYDGMLGIEVLTILEDSLSTIQAMTIEAAKDNSAGVLKAAAGFRERYRERLEFRPGASENEDRSVALKRLGRKGL</sequence>
<dbReference type="RefSeq" id="WP_187726198.1">
    <property type="nucleotide sequence ID" value="NZ_CP060807.1"/>
</dbReference>
<organism evidence="1 2">
    <name type="scientific">Klebsiella variicola</name>
    <dbReference type="NCBI Taxonomy" id="244366"/>
    <lineage>
        <taxon>Bacteria</taxon>
        <taxon>Pseudomonadati</taxon>
        <taxon>Pseudomonadota</taxon>
        <taxon>Gammaproteobacteria</taxon>
        <taxon>Enterobacterales</taxon>
        <taxon>Enterobacteriaceae</taxon>
        <taxon>Klebsiella/Raoultella group</taxon>
        <taxon>Klebsiella</taxon>
        <taxon>Klebsiella pneumoniae complex</taxon>
    </lineage>
</organism>
<proteinExistence type="predicted"/>
<dbReference type="Proteomes" id="UP000516181">
    <property type="component" value="Chromosome"/>
</dbReference>
<accession>A0A7H0EFK6</accession>
<evidence type="ECO:0000313" key="2">
    <source>
        <dbReference type="Proteomes" id="UP000516181"/>
    </source>
</evidence>
<name>A0A7H0EFK6_KLEVA</name>
<dbReference type="AlphaFoldDB" id="A0A7H0EFK6"/>
<protein>
    <submittedName>
        <fullName evidence="1">Uncharacterized protein</fullName>
    </submittedName>
</protein>